<gene>
    <name evidence="1" type="ORF">HDC09485</name>
</gene>
<evidence type="ECO:0000313" key="1">
    <source>
        <dbReference type="EMBL" id="DAA02899.1"/>
    </source>
</evidence>
<name>Q6ILG2_DROME</name>
<sequence>MSEGSMCDMNVCAPVLVCICGCVGEAHSPELRKHPHPSHPRSLAIIVNALLKVSFPAARAFSPWPHGACPSFVLHSDFIPFPTESGVRSSCSSTSSCSAIPSRIPISVPHIQHTVVLAFCPVEHGKAAP</sequence>
<organism evidence="1">
    <name type="scientific">Drosophila melanogaster</name>
    <name type="common">Fruit fly</name>
    <dbReference type="NCBI Taxonomy" id="7227"/>
    <lineage>
        <taxon>Eukaryota</taxon>
        <taxon>Metazoa</taxon>
        <taxon>Ecdysozoa</taxon>
        <taxon>Arthropoda</taxon>
        <taxon>Hexapoda</taxon>
        <taxon>Insecta</taxon>
        <taxon>Pterygota</taxon>
        <taxon>Neoptera</taxon>
        <taxon>Endopterygota</taxon>
        <taxon>Diptera</taxon>
        <taxon>Brachycera</taxon>
        <taxon>Muscomorpha</taxon>
        <taxon>Ephydroidea</taxon>
        <taxon>Drosophilidae</taxon>
        <taxon>Drosophila</taxon>
        <taxon>Sophophora</taxon>
    </lineage>
</organism>
<proteinExistence type="predicted"/>
<reference evidence="1" key="1">
    <citation type="journal article" date="2003" name="Genome Biol.">
        <title>An integrated gene annotation and transcriptional profiling approach towards the full gene content of the Drosophila genome.</title>
        <authorList>
            <person name="Hild M."/>
            <person name="Beckmann B."/>
            <person name="Haas S.A."/>
            <person name="Koch B."/>
            <person name="Solovyev V."/>
            <person name="Busold C."/>
            <person name="Fellenberg K."/>
            <person name="Boutros M."/>
            <person name="Vingron M."/>
            <person name="Sauer F."/>
            <person name="Hoheisel J.D."/>
            <person name="Paro R."/>
        </authorList>
    </citation>
    <scope>NUCLEOTIDE SEQUENCE</scope>
</reference>
<dbReference type="EMBL" id="BK002054">
    <property type="protein sequence ID" value="DAA02899.1"/>
    <property type="molecule type" value="Genomic_DNA"/>
</dbReference>
<accession>Q6ILG2</accession>
<dbReference type="AlphaFoldDB" id="Q6ILG2"/>
<protein>
    <submittedName>
        <fullName evidence="1">HDC09485</fullName>
    </submittedName>
</protein>